<dbReference type="Proteomes" id="UP000252914">
    <property type="component" value="Unassembled WGS sequence"/>
</dbReference>
<evidence type="ECO:0008006" key="3">
    <source>
        <dbReference type="Google" id="ProtNLM"/>
    </source>
</evidence>
<dbReference type="SUPFAM" id="SSF53474">
    <property type="entry name" value="alpha/beta-Hydrolases"/>
    <property type="match status" value="1"/>
</dbReference>
<dbReference type="AlphaFoldDB" id="A0A367EUE1"/>
<keyword evidence="2" id="KW-1185">Reference proteome</keyword>
<evidence type="ECO:0000313" key="2">
    <source>
        <dbReference type="Proteomes" id="UP000252914"/>
    </source>
</evidence>
<dbReference type="RefSeq" id="WP_114022860.1">
    <property type="nucleotide sequence ID" value="NZ_JBEYTF010000002.1"/>
</dbReference>
<reference evidence="1 2" key="1">
    <citation type="submission" date="2018-06" db="EMBL/GenBank/DDBJ databases">
        <title>Streptomyces reniochalinae sp. nov. and Streptomyces diacarnus sp. nov. from marine sponges.</title>
        <authorList>
            <person name="Li L."/>
        </authorList>
    </citation>
    <scope>NUCLEOTIDE SEQUENCE [LARGE SCALE GENOMIC DNA]</scope>
    <source>
        <strain evidence="1 2">LHW51701</strain>
    </source>
</reference>
<accession>A0A367EUE1</accession>
<dbReference type="Gene3D" id="3.40.50.1820">
    <property type="entry name" value="alpha/beta hydrolase"/>
    <property type="match status" value="1"/>
</dbReference>
<comment type="caution">
    <text evidence="1">The sequence shown here is derived from an EMBL/GenBank/DDBJ whole genome shotgun (WGS) entry which is preliminary data.</text>
</comment>
<proteinExistence type="predicted"/>
<dbReference type="EMBL" id="QOIN01000046">
    <property type="protein sequence ID" value="RCG21225.1"/>
    <property type="molecule type" value="Genomic_DNA"/>
</dbReference>
<name>A0A367EUE1_9ACTN</name>
<gene>
    <name evidence="1" type="ORF">DTL70_17320</name>
</gene>
<organism evidence="1 2">
    <name type="scientific">Streptomyces diacarni</name>
    <dbReference type="NCBI Taxonomy" id="2800381"/>
    <lineage>
        <taxon>Bacteria</taxon>
        <taxon>Bacillati</taxon>
        <taxon>Actinomycetota</taxon>
        <taxon>Actinomycetes</taxon>
        <taxon>Kitasatosporales</taxon>
        <taxon>Streptomycetaceae</taxon>
        <taxon>Streptomyces</taxon>
    </lineage>
</organism>
<sequence length="96" mass="10212">MHPDQHVRSAYDAVLGLWPQDTESIDVTTVHGTTHVPACGPADAPPPLLLHGGFATAAAWYAWDWETGGSQDIAPAYRQVYVAAAQTDALPADFLA</sequence>
<protein>
    <recommendedName>
        <fullName evidence="3">Alpha/beta hydrolase</fullName>
    </recommendedName>
</protein>
<dbReference type="InterPro" id="IPR029058">
    <property type="entry name" value="AB_hydrolase_fold"/>
</dbReference>
<evidence type="ECO:0000313" key="1">
    <source>
        <dbReference type="EMBL" id="RCG21225.1"/>
    </source>
</evidence>